<protein>
    <submittedName>
        <fullName evidence="2">Uncharacterized protein</fullName>
    </submittedName>
</protein>
<feature type="region of interest" description="Disordered" evidence="1">
    <location>
        <begin position="272"/>
        <end position="350"/>
    </location>
</feature>
<reference evidence="2" key="1">
    <citation type="submission" date="2023-10" db="EMBL/GenBank/DDBJ databases">
        <authorList>
            <person name="Chen Y."/>
            <person name="Shah S."/>
            <person name="Dougan E. K."/>
            <person name="Thang M."/>
            <person name="Chan C."/>
        </authorList>
    </citation>
    <scope>NUCLEOTIDE SEQUENCE [LARGE SCALE GENOMIC DNA]</scope>
</reference>
<dbReference type="Proteomes" id="UP001189429">
    <property type="component" value="Unassembled WGS sequence"/>
</dbReference>
<organism evidence="2 3">
    <name type="scientific">Prorocentrum cordatum</name>
    <dbReference type="NCBI Taxonomy" id="2364126"/>
    <lineage>
        <taxon>Eukaryota</taxon>
        <taxon>Sar</taxon>
        <taxon>Alveolata</taxon>
        <taxon>Dinophyceae</taxon>
        <taxon>Prorocentrales</taxon>
        <taxon>Prorocentraceae</taxon>
        <taxon>Prorocentrum</taxon>
    </lineage>
</organism>
<keyword evidence="3" id="KW-1185">Reference proteome</keyword>
<accession>A0ABN9TYI3</accession>
<proteinExistence type="predicted"/>
<evidence type="ECO:0000313" key="2">
    <source>
        <dbReference type="EMBL" id="CAK0851403.1"/>
    </source>
</evidence>
<feature type="compositionally biased region" description="Low complexity" evidence="1">
    <location>
        <begin position="272"/>
        <end position="283"/>
    </location>
</feature>
<feature type="compositionally biased region" description="Basic and acidic residues" evidence="1">
    <location>
        <begin position="284"/>
        <end position="294"/>
    </location>
</feature>
<sequence length="350" mass="36436">ARRARAAASRRAAWAPRRPERGPGLRGCAWVATPGCGTSLSTARSATACTGAGVDVLAARQVVDVALMYSEDAVAHAAANRLLRICGTLAAAPRRFVLLAPVATLPSCRRATDTVGVAAGLCPRLALALLGDELGWGRAPPAVAEMSSAAEALDAMLWSREAQAVLWEDSPALRSLAEGTCDVLTEVSCPWPTHLLVASAEACRRKMGCVREVVGHTSLLCEEFKANVQNGAVDRLSQGHGLSQQDALDRGAGASPCRRRVELLWRGGRVHGPAAAGAAGEARPSARGEPRAARAEPVGARCLPVGRPSARRRLRGGGVWGRPAGAAAPSGPGRRLLRRPLRASGARIRA</sequence>
<name>A0ABN9TYI3_9DINO</name>
<feature type="compositionally biased region" description="Low complexity" evidence="1">
    <location>
        <begin position="321"/>
        <end position="334"/>
    </location>
</feature>
<dbReference type="EMBL" id="CAUYUJ010015234">
    <property type="protein sequence ID" value="CAK0851403.1"/>
    <property type="molecule type" value="Genomic_DNA"/>
</dbReference>
<evidence type="ECO:0000313" key="3">
    <source>
        <dbReference type="Proteomes" id="UP001189429"/>
    </source>
</evidence>
<comment type="caution">
    <text evidence="2">The sequence shown here is derived from an EMBL/GenBank/DDBJ whole genome shotgun (WGS) entry which is preliminary data.</text>
</comment>
<feature type="compositionally biased region" description="Low complexity" evidence="1">
    <location>
        <begin position="1"/>
        <end position="16"/>
    </location>
</feature>
<gene>
    <name evidence="2" type="ORF">PCOR1329_LOCUS43560</name>
</gene>
<feature type="region of interest" description="Disordered" evidence="1">
    <location>
        <begin position="1"/>
        <end position="23"/>
    </location>
</feature>
<feature type="non-terminal residue" evidence="2">
    <location>
        <position position="1"/>
    </location>
</feature>
<evidence type="ECO:0000256" key="1">
    <source>
        <dbReference type="SAM" id="MobiDB-lite"/>
    </source>
</evidence>